<dbReference type="RefSeq" id="WP_186370784.1">
    <property type="nucleotide sequence ID" value="NZ_CP042163.1"/>
</dbReference>
<keyword evidence="1" id="KW-0812">Transmembrane</keyword>
<protein>
    <submittedName>
        <fullName evidence="2">Uncharacterized protein</fullName>
    </submittedName>
</protein>
<gene>
    <name evidence="2" type="ORF">P5F74_17985</name>
</gene>
<dbReference type="Proteomes" id="UP001341820">
    <property type="component" value="Unassembled WGS sequence"/>
</dbReference>
<evidence type="ECO:0000256" key="1">
    <source>
        <dbReference type="SAM" id="Phobius"/>
    </source>
</evidence>
<comment type="caution">
    <text evidence="2">The sequence shown here is derived from an EMBL/GenBank/DDBJ whole genome shotgun (WGS) entry which is preliminary data.</text>
</comment>
<evidence type="ECO:0000313" key="2">
    <source>
        <dbReference type="EMBL" id="MED4130026.1"/>
    </source>
</evidence>
<accession>A0ABU6NPC9</accession>
<organism evidence="2 3">
    <name type="scientific">Shouchella miscanthi</name>
    <dbReference type="NCBI Taxonomy" id="2598861"/>
    <lineage>
        <taxon>Bacteria</taxon>
        <taxon>Bacillati</taxon>
        <taxon>Bacillota</taxon>
        <taxon>Bacilli</taxon>
        <taxon>Bacillales</taxon>
        <taxon>Bacillaceae</taxon>
        <taxon>Shouchella</taxon>
    </lineage>
</organism>
<keyword evidence="1" id="KW-0472">Membrane</keyword>
<reference evidence="2 3" key="1">
    <citation type="submission" date="2023-03" db="EMBL/GenBank/DDBJ databases">
        <title>Bacillus Genome Sequencing.</title>
        <authorList>
            <person name="Dunlap C."/>
        </authorList>
    </citation>
    <scope>NUCLEOTIDE SEQUENCE [LARGE SCALE GENOMIC DNA]</scope>
    <source>
        <strain evidence="2 3">B-4107</strain>
    </source>
</reference>
<keyword evidence="3" id="KW-1185">Reference proteome</keyword>
<name>A0ABU6NPC9_9BACI</name>
<evidence type="ECO:0000313" key="3">
    <source>
        <dbReference type="Proteomes" id="UP001341820"/>
    </source>
</evidence>
<keyword evidence="1" id="KW-1133">Transmembrane helix</keyword>
<dbReference type="EMBL" id="JAROAS010000048">
    <property type="protein sequence ID" value="MED4130026.1"/>
    <property type="molecule type" value="Genomic_DNA"/>
</dbReference>
<proteinExistence type="predicted"/>
<feature type="transmembrane region" description="Helical" evidence="1">
    <location>
        <begin position="6"/>
        <end position="32"/>
    </location>
</feature>
<sequence>MEGIQLGISLLLMIACIVAFFALIRVIANTLFQEFFFNLMKKMIQVYHNVIRSR</sequence>